<keyword evidence="3" id="KW-0862">Zinc</keyword>
<dbReference type="PROSITE" id="PS50089">
    <property type="entry name" value="ZF_RING_2"/>
    <property type="match status" value="1"/>
</dbReference>
<dbReference type="CDD" id="cd16448">
    <property type="entry name" value="RING-H2"/>
    <property type="match status" value="1"/>
</dbReference>
<proteinExistence type="predicted"/>
<dbReference type="SMART" id="SM00184">
    <property type="entry name" value="RING"/>
    <property type="match status" value="1"/>
</dbReference>
<dbReference type="GO" id="GO:0005634">
    <property type="term" value="C:nucleus"/>
    <property type="evidence" value="ECO:0007669"/>
    <property type="project" value="TreeGrafter"/>
</dbReference>
<dbReference type="InterPro" id="IPR051834">
    <property type="entry name" value="RING_finger_E3_ligase"/>
</dbReference>
<dbReference type="EMBL" id="KQ242016">
    <property type="protein sequence ID" value="KNC81602.1"/>
    <property type="molecule type" value="Genomic_DNA"/>
</dbReference>
<dbReference type="Gene3D" id="3.30.40.10">
    <property type="entry name" value="Zinc/RING finger domain, C3HC4 (zinc finger)"/>
    <property type="match status" value="1"/>
</dbReference>
<dbReference type="RefSeq" id="XP_014155504.1">
    <property type="nucleotide sequence ID" value="XM_014300029.1"/>
</dbReference>
<dbReference type="Pfam" id="PF13639">
    <property type="entry name" value="zf-RING_2"/>
    <property type="match status" value="1"/>
</dbReference>
<keyword evidence="2 4" id="KW-0863">Zinc-finger</keyword>
<dbReference type="InterPro" id="IPR001841">
    <property type="entry name" value="Znf_RING"/>
</dbReference>
<dbReference type="OrthoDB" id="8062037at2759"/>
<dbReference type="SUPFAM" id="SSF57850">
    <property type="entry name" value="RING/U-box"/>
    <property type="match status" value="1"/>
</dbReference>
<sequence>MMPNDQHDAIGRFAVIDAVVDFILDYDDSPISVEAVLCMERIVRHEPEAECLVRLIHHKLRTLQRKYVGGPTRTINGPSGIDGHSLSCVQGSAADPLAVLALPDCTVEIADCSICLEQDGHGNVVSSLPCGHDFHRTCIRRWLQSSTQCPECRAELPDTVGAADNVPVLSLENTWTSNQVLENRVSRWNVVSLKQKKTTGSTGLAPTVWFMDCDGDMVKRVKNRRGKKKLVRVPFDEWVNDHELAAITVRVFDDTDRFPCVSKGQFDKSYDDVATPMRVLTLFVRDGIVYKQTANVTVSAHAFSDTLFFSIFSKIL</sequence>
<evidence type="ECO:0000256" key="3">
    <source>
        <dbReference type="ARBA" id="ARBA00022833"/>
    </source>
</evidence>
<evidence type="ECO:0000259" key="5">
    <source>
        <dbReference type="PROSITE" id="PS50089"/>
    </source>
</evidence>
<dbReference type="AlphaFoldDB" id="A0A0L0FXR5"/>
<dbReference type="PANTHER" id="PTHR45931:SF16">
    <property type="entry name" value="RING_U-BOX SUPERFAMILY PROTEIN"/>
    <property type="match status" value="1"/>
</dbReference>
<dbReference type="GO" id="GO:0061630">
    <property type="term" value="F:ubiquitin protein ligase activity"/>
    <property type="evidence" value="ECO:0007669"/>
    <property type="project" value="TreeGrafter"/>
</dbReference>
<evidence type="ECO:0000256" key="4">
    <source>
        <dbReference type="PROSITE-ProRule" id="PRU00175"/>
    </source>
</evidence>
<gene>
    <name evidence="6" type="ORF">SARC_06080</name>
</gene>
<protein>
    <recommendedName>
        <fullName evidence="5">RING-type domain-containing protein</fullName>
    </recommendedName>
</protein>
<evidence type="ECO:0000313" key="7">
    <source>
        <dbReference type="Proteomes" id="UP000054560"/>
    </source>
</evidence>
<name>A0A0L0FXR5_9EUKA</name>
<dbReference type="InterPro" id="IPR013083">
    <property type="entry name" value="Znf_RING/FYVE/PHD"/>
</dbReference>
<evidence type="ECO:0000256" key="2">
    <source>
        <dbReference type="ARBA" id="ARBA00022771"/>
    </source>
</evidence>
<dbReference type="GeneID" id="25906584"/>
<dbReference type="Proteomes" id="UP000054560">
    <property type="component" value="Unassembled WGS sequence"/>
</dbReference>
<dbReference type="eggNOG" id="KOG0800">
    <property type="taxonomic scope" value="Eukaryota"/>
</dbReference>
<dbReference type="GO" id="GO:0006511">
    <property type="term" value="P:ubiquitin-dependent protein catabolic process"/>
    <property type="evidence" value="ECO:0007669"/>
    <property type="project" value="TreeGrafter"/>
</dbReference>
<evidence type="ECO:0000313" key="6">
    <source>
        <dbReference type="EMBL" id="KNC81602.1"/>
    </source>
</evidence>
<keyword evidence="7" id="KW-1185">Reference proteome</keyword>
<organism evidence="6 7">
    <name type="scientific">Sphaeroforma arctica JP610</name>
    <dbReference type="NCBI Taxonomy" id="667725"/>
    <lineage>
        <taxon>Eukaryota</taxon>
        <taxon>Ichthyosporea</taxon>
        <taxon>Ichthyophonida</taxon>
        <taxon>Sphaeroforma</taxon>
    </lineage>
</organism>
<reference evidence="6 7" key="1">
    <citation type="submission" date="2011-02" db="EMBL/GenBank/DDBJ databases">
        <title>The Genome Sequence of Sphaeroforma arctica JP610.</title>
        <authorList>
            <consortium name="The Broad Institute Genome Sequencing Platform"/>
            <person name="Russ C."/>
            <person name="Cuomo C."/>
            <person name="Young S.K."/>
            <person name="Zeng Q."/>
            <person name="Gargeya S."/>
            <person name="Alvarado L."/>
            <person name="Berlin A."/>
            <person name="Chapman S.B."/>
            <person name="Chen Z."/>
            <person name="Freedman E."/>
            <person name="Gellesch M."/>
            <person name="Goldberg J."/>
            <person name="Griggs A."/>
            <person name="Gujja S."/>
            <person name="Heilman E."/>
            <person name="Heiman D."/>
            <person name="Howarth C."/>
            <person name="Mehta T."/>
            <person name="Neiman D."/>
            <person name="Pearson M."/>
            <person name="Roberts A."/>
            <person name="Saif S."/>
            <person name="Shea T."/>
            <person name="Shenoy N."/>
            <person name="Sisk P."/>
            <person name="Stolte C."/>
            <person name="Sykes S."/>
            <person name="White J."/>
            <person name="Yandava C."/>
            <person name="Burger G."/>
            <person name="Gray M.W."/>
            <person name="Holland P.W.H."/>
            <person name="King N."/>
            <person name="Lang F.B.F."/>
            <person name="Roger A.J."/>
            <person name="Ruiz-Trillo I."/>
            <person name="Haas B."/>
            <person name="Nusbaum C."/>
            <person name="Birren B."/>
        </authorList>
    </citation>
    <scope>NUCLEOTIDE SEQUENCE [LARGE SCALE GENOMIC DNA]</scope>
    <source>
        <strain evidence="6 7">JP610</strain>
    </source>
</reference>
<feature type="domain" description="RING-type" evidence="5">
    <location>
        <begin position="112"/>
        <end position="153"/>
    </location>
</feature>
<dbReference type="GO" id="GO:0008270">
    <property type="term" value="F:zinc ion binding"/>
    <property type="evidence" value="ECO:0007669"/>
    <property type="project" value="UniProtKB-KW"/>
</dbReference>
<dbReference type="PANTHER" id="PTHR45931">
    <property type="entry name" value="SI:CH211-59O9.10"/>
    <property type="match status" value="1"/>
</dbReference>
<keyword evidence="1" id="KW-0479">Metal-binding</keyword>
<evidence type="ECO:0000256" key="1">
    <source>
        <dbReference type="ARBA" id="ARBA00022723"/>
    </source>
</evidence>
<accession>A0A0L0FXR5</accession>